<dbReference type="Pfam" id="PF08659">
    <property type="entry name" value="KR"/>
    <property type="match status" value="2"/>
</dbReference>
<feature type="domain" description="Carrier" evidence="13">
    <location>
        <begin position="828"/>
        <end position="902"/>
    </location>
</feature>
<feature type="domain" description="Carrier" evidence="13">
    <location>
        <begin position="1040"/>
        <end position="1114"/>
    </location>
</feature>
<dbReference type="PROSITE" id="PS00606">
    <property type="entry name" value="KS3_1"/>
    <property type="match status" value="2"/>
</dbReference>
<evidence type="ECO:0000259" key="13">
    <source>
        <dbReference type="PROSITE" id="PS50075"/>
    </source>
</evidence>
<dbReference type="PROSITE" id="PS52019">
    <property type="entry name" value="PKS_MFAS_DH"/>
    <property type="match status" value="2"/>
</dbReference>
<dbReference type="InterPro" id="IPR049551">
    <property type="entry name" value="PKS_DH_C"/>
</dbReference>
<evidence type="ECO:0000256" key="11">
    <source>
        <dbReference type="ARBA" id="ARBA00023268"/>
    </source>
</evidence>
<dbReference type="Pfam" id="PF00109">
    <property type="entry name" value="ketoacyl-synt"/>
    <property type="match status" value="3"/>
</dbReference>
<sequence length="4996" mass="564236">MIQSELDFMDSHGIHFVKSECSFVYSTVLNTPSADLDDSFNRNTEQLNKIIDLLKLSSIETSYKNIIQNFFENNFEKDEYRQLLSNNVPLIFKLPFDEVDNEFLLEESFRLFFLLEESWQNLKSFCKTNGYSSQTVLISSLIAFFTIYCEDDDISMGIQSKNDIIWLEDFDASKKCITTILGYIVKKISQHNESVQFLISFKNTNVKEPKNALPDVVFSVKEEDNELICGIKYLPILTSPWVIELVLRHFKSFLENLIKNSELNIDKIGIIDNVEEEFLRRSSRGYQGDFSFKHSLYNLFEKKVKETPFSTSIVHEDDDGNVIKLSYIQLFNAVDLVASEIEKTNMNLGAIGVYGKRTVYTTISILAIFKSGNIYVPLDTTYPAEHIKYIIDDAGISLILSLEKYLPDLPDKKVKVKILDSIKLDDTTSNDFNKQLSENRSNLDSSGLIMYTSGSTGKPKGVRHRQHQLINYYNHMWKIYPFRDDDCVCQRTSMNYMPSMWEFLGGVLGGVPTVILSDSIVKDPAKLIRAIARHNISYLIMIPSVMKRMFDSTEDINLLSSIRVLIMVGEPITPEFFKFFTEKFPNALLVADYGATEVNGILQSDNSNYTKASKSMPLYSPIANVKTYVLDKNLCLCPIGVPGDLYIGGISLAVEYIKLPEENRNKFIPDPFEQGERLYKIGDMARYLSDGTIQPLGRRDNQVKIRGIRIELSAVEKVISEIDGVRENAVIAKELSTGSKRLLAFVVFYNNIDISVEKVEDLLKKKLPEYMIPSSFIELRVLPRTPNGKVDCQRLAKSDIKDLINDMEQSNSMLSDEKDSKSILTSIEDIMVRLCEIASETLGVNKGDIEIHKRFYALGFDSMTIVDFLNKINNSLNAKLEVSDLYDNSSIEDLAAFLVQGIKIKPAVNMQKPESISLQAEIERPTRITAGDTGSIREQLIEIASETLGVNKSDIEIHKKFYALGFDSMTIVDFLNKINNSLNVKLEVSDLYDNSSIEELAAFLVQGKKVRPTVNMQKPESISLQAEIERPIRITAGNTGSIREQLIEIASETLGVNKSDIEIHKKFYALGFDSMTIVDFLNKINNSLNIKLEVSDLYDNSSIEELEVFLAKENLINENVENIKNSIFVDKDSLPLLNFKLETLASQCENFSDSLDEKNRNMVAIIGISGRFPGAKDANEFWSNLASGVASITEIPSDRWDINTFYDPDNKKPLKSVSKWGGFVEGIDLFDPDFFNISPRESEFMDPQQRLCIEECWKSLEDAGYSNTDLNGKSVGVFIGAKQGDYINLIRERNNTSDPFAVMGCDTAILASRISYYLNLKGPCISIDTACSSSLVAIHVAARSILAGECDMAITGGVHLMSSPALYINSSKMNMLSIDGRCKTFDNNANGFVPGESVGIIILKRLDKAIEDRDNIQGVIIGSGINQDGKTNGITAPSAAAQVSLIKSIYEKNRINTEDISYIETHGTGTKLGDPIEFNALTEALSSKTNKKKFCAIGSVKTNIGHTVASAGVVGLIKVLLSMKNSMLPPSLNFDTPNQHINFNDTPLYVNTSLKEWNISDKKIGAVSSFGYSGTNCHVVLKEFPNVNRMKSNLSPYHLIPISARTRKALIRKVKDLAEWLAEEGKKYALEDIAYTLQKGRSHFEFRIAYVVENKSQLMEKLKLSLTEDISINNEFNENTQKIEDNLEVEQLMSRLSIKDSDKNKYKETLIRIAKLYTQNINIDWDAFNKDNICNRISMPVYPFEREHYWISEDGSKNNTIKKLHPFIDENVSTIHEQKFCTVFNKNDAFIKDHVINDVPVLPGVVLLEMALTAGKISCERDIKVIRSIVWKKPVIFDKDTKKVYIKLFPQNDALEFLIHTDDEEETSVCEGIMELESSPVREVYDIDKLKEICTGIKKDTELYRYFNENGIKYEETYRVVRKIFYNENELLAYIEAPLSLQGLQSQCTLVPQLLDGALHTVAGFDSVSALNETYLPFLIDRIEIHKPLKSSCYSHIRIHDRESAEIVKADINILNEENELLITIKDFTAKAISKKPVSMEAEGEEKNKTMFFANEWKEQTASKDHLTNTGDLLVFGEDESLAMYDKYAKSFGFGRVVVAKKGQNFERVSEGIFEIGNTHEDYAHLVNALENSRYNVTHILYLWSLQKQKEHLEYGIYSMFYLINALLKVHSLSDGIKLVYAYSGAVNDIYPFYAGVNGFAKTAVLENPNFHFKGVEISDYSRESVVPMLINELCNTVENQEIRYEQDIRKVKVLKEIIPLQDKQVIYKGLYIITGGLGGIGRVFARYILSKQDCQVVLIGRSELEGKRKIQFEKLKILNENVEYIKCDISNYNDIQAVLSKIRNQFGAIKGIFHCAGIIKDTFLIKKEKREFDEVLEPKVQGTLNLGELTACDNLDFFALFSSITSTFGNIGQCDYAYANRFMDEYASLREKKRMQGECSGRTISVNWPLWEEGGMVLSDSMRDRLLKNKGIVGLESKEGISAFEMALSSKYACLTVLSGNKAVITDMVNAENQTGYIADVDVNVNDSTDTINEGEIQKKVEKFLTQIISQETQLPVEKIRRDKQFDEYGLNSIMMLNLTDELEKSFGGLSKTLFFEYKNVEELATYFVKKHTTHVYKLFGKEQRTLPKYIETKKTQKEDRARFFKPIKNEDIGTASDISKQIAIIGVAGRYPMAESLDDFWYNLTQGKDCITEIPQDRWDYRKYFDPDKSKSGKTYTKWGGFINDIDKFDPLFFNISPKEAELMDPQERLFLETAWETLENGGYTRHKLANLKVGVFVGVMWGQYQLYGAQNELIKKPNSSYASVANRVSYVFNFNGPSMAVDSMCSSSLSALKLAADSINMGECDYALVGGVNIASHPNKYFLISQSKFGSSDGRCRSFGEGGDGYVPGEGVGAVLLKPMQQAIKDGDNIYGVIIGSAINHGGKTNGYTVPSPVAQSRLIVDCLKNAKISARTVSYIEAHGTGTSLGDPIEIDGITKAFGEFTDDKQFCSIGSLKSNIGHLESVAGIASLTKVLLQMRYKLLVPSIHSDKLNPHIDFGNSPVYVQNKLEEWKKPVLLEDGVEKTYLRRAEISSFGAGGSNASVIIEEYDKPLSSNKSIGNNIIVLSAKSEDTLKAYAYKLKEFLEKRKLFTSACTNNNEEIDELSEEDFLSAFSSFIQIERESIEKDDSISSYLINANDFMCFLSHLNEKFGTMVSMQQITYDLTIKNLYQIVLKNKANQIKSIGEVKLVPRIEAEDLSLADIAYTLQTGREPMEERLAIIAGDIEELINKLNCYINNIESEDTFTGSNYNSQNNIFEYFEENVETDNLLKNWFMRGKFRNIAKLWVTGLDIDWEMLYDSNAFSIVSLPTYPFSKESYWITEECLKKEKTQSLHPLLDSNTSTLYEQCYQKLFSQDEFCIKDHVIDNRIIVPGALVIEMARAAGVFSNRGERVRKIKNLIWLNPIELIDGSKEAKISLYQQEAAVEFEVVTEQSGAIVHAKGLLEYENQDTIDESLNIEKIKSRCTDYMGKQKFYECFSKKGISYGDGYKTVQELWYNPNESLSYIRLNNDDTVDRKLVLHPILLDGVLQSVLGLQLSSNKTKIPFSIDEIHIKDFLPENCFVHSVLKDGKYNLSVTDMAGKVILTINGFALREFNQKEIHSGNDMLYFNDYLSNEELSVKAQNISGYILAFDNDEETFLGLSEYVSKNHRDCYIIRVKCDKSFSKTDTYYKINPDNKEDYIRLLTSIDQNGINLSYVVYFWNSFGLDTNLPSTNLYKETSHRLLYLVQALQARKLKNRVKVLLSFAGVERGIISAAANAFLKSAFLESQTYEYKTLLLENMDYSVLINELFAIDEAVEEIAYISGKRMKRKFEETVLEVVQLKDEEISDGVYIITGGAGGLGLIFANYLAEKGKCSIILVGRSEIQKQEIKGLVKPESVEYIKTDITNHDEVEMLYKRVKAKYGKIDGIVHSAGVIRDSLVVNKNVRDMDQVLAPKLDGLVYLDEITKDEHLKFFVVFSSIAAVLGSRGQADYAFANRFMDMYVDMRNDMVKDERRYGPTFSINWPLWEEGGMGVIAEIKQMMEENTGFSTLSTKHGLITFDNILKSGLSRISVAEGNIEKIRQLVMPSEVDSEIVETEIEIDSGNGQDALAQKIIDYLKDIVCKITKVPVIRIREKDSFEHYGADSVMLIAMGNELAKLVGMKAQSAFIEYQNIKDLSMYLITNYKQEMIKALGVTKEPDTPHYSMASKVVKRTISREVKNLSSQVPAKVSAKDIAVIGISGRYPMAKDLNEFWNNLVEGRNCITEIPPERWDYSLFYDSDKEKEGKMCSKWGGFIQDVDKFDPLFFNISPSEAENIDPQERIMLETTWQALEEAGYSTKRLHELQQEGHNIGVFIGSMYQQYPWVAEDRAQGAILSGNSYWSIANRVSYFLGIHGPSIAVDTACSSSLSALHLAMNSLKNGECSIAIVGGVNLSLHPYKYLGLSRAKLLGSSAKSLSLSNSDGYVPGEGVGVVILKALDEAEKDNDRINCVLKASVMNHSGRTNAFKVPSVEAQRDLVLELISRANIDCETIGYYETASNGLALGDATEIEALKQAYAKLTSKKQICKIGSVKSNIGHLEAASGMSQLAKVILQLQNKTLVPSINAEVINTRIDLDHSPFQIQRNVSEWKKPNNKDEIPLRAAINSIGAGGTNVAIIVEEYIKSNKPNVTNPDGCVILMMSARTQERLHVVAQNIKEYLENMNEISLYDIAYTLSRREAMEERLAIVKNSRQECLVALENYLIRKDEELGVYSGSVETEGLYDQVIDNTQFDYIARLWIKGYDLNLSDLYRGKDCKLVSLPLYPFEKESYWLDDGKDYEEIQIKSGNDKNSVLNELRHLVSTILKVPDDRIKYDVTFDKYGMDSLTASNMVNNLSEKYGIRITLQNLFEHYSINKLNSFIMKFEGKKQNEPYDRSANYSTDIKNGTEDAKYYLENFILSCLEEGKLTPDEAADLKEINLNFVERGEGSVR</sequence>
<dbReference type="FunFam" id="1.10.1200.10:FF:000019">
    <property type="entry name" value="Phenolpthiocerol synthesis type-I polyketide synthase PPSA"/>
    <property type="match status" value="1"/>
</dbReference>
<comment type="caution">
    <text evidence="16">The sequence shown here is derived from an EMBL/GenBank/DDBJ whole genome shotgun (WGS) entry which is preliminary data.</text>
</comment>
<dbReference type="InterPro" id="IPR020845">
    <property type="entry name" value="AMP-binding_CS"/>
</dbReference>
<dbReference type="Proteomes" id="UP000248132">
    <property type="component" value="Unassembled WGS sequence"/>
</dbReference>
<keyword evidence="10" id="KW-0521">NADP</keyword>
<feature type="region of interest" description="N-terminal hotdog fold" evidence="12">
    <location>
        <begin position="1765"/>
        <end position="1881"/>
    </location>
</feature>
<dbReference type="Pfam" id="PF14765">
    <property type="entry name" value="PS-DH"/>
    <property type="match status" value="2"/>
</dbReference>
<evidence type="ECO:0000313" key="17">
    <source>
        <dbReference type="Proteomes" id="UP000248132"/>
    </source>
</evidence>
<dbReference type="GO" id="GO:0004315">
    <property type="term" value="F:3-oxoacyl-[acyl-carrier-protein] synthase activity"/>
    <property type="evidence" value="ECO:0007669"/>
    <property type="project" value="InterPro"/>
</dbReference>
<dbReference type="InterPro" id="IPR042104">
    <property type="entry name" value="PKS_dehydratase_sf"/>
</dbReference>
<dbReference type="InterPro" id="IPR020806">
    <property type="entry name" value="PKS_PP-bd"/>
</dbReference>
<evidence type="ECO:0000256" key="3">
    <source>
        <dbReference type="ARBA" id="ARBA00004496"/>
    </source>
</evidence>
<dbReference type="InterPro" id="IPR000873">
    <property type="entry name" value="AMP-dep_synth/lig_dom"/>
</dbReference>
<dbReference type="Pfam" id="PF21089">
    <property type="entry name" value="PKS_DH_N"/>
    <property type="match status" value="2"/>
</dbReference>
<keyword evidence="6" id="KW-0963">Cytoplasm</keyword>
<evidence type="ECO:0000256" key="5">
    <source>
        <dbReference type="ARBA" id="ARBA00022450"/>
    </source>
</evidence>
<dbReference type="Pfam" id="PF21394">
    <property type="entry name" value="Beta-ketacyl_N"/>
    <property type="match status" value="2"/>
</dbReference>
<dbReference type="GO" id="GO:0071770">
    <property type="term" value="P:DIM/DIP cell wall layer assembly"/>
    <property type="evidence" value="ECO:0007669"/>
    <property type="project" value="TreeGrafter"/>
</dbReference>
<dbReference type="Gene3D" id="3.40.50.720">
    <property type="entry name" value="NAD(P)-binding Rossmann-like Domain"/>
    <property type="match status" value="2"/>
</dbReference>
<dbReference type="Gene3D" id="3.30.70.3290">
    <property type="match status" value="1"/>
</dbReference>
<dbReference type="GO" id="GO:0006633">
    <property type="term" value="P:fatty acid biosynthetic process"/>
    <property type="evidence" value="ECO:0007669"/>
    <property type="project" value="InterPro"/>
</dbReference>
<dbReference type="Gene3D" id="1.10.1200.10">
    <property type="entry name" value="ACP-like"/>
    <property type="match status" value="6"/>
</dbReference>
<keyword evidence="8" id="KW-0808">Transferase</keyword>
<keyword evidence="7" id="KW-0597">Phosphoprotein</keyword>
<proteinExistence type="predicted"/>
<dbReference type="InterPro" id="IPR054514">
    <property type="entry name" value="RhiE-like_linker"/>
</dbReference>
<feature type="region of interest" description="C-terminal hotdog fold" evidence="12">
    <location>
        <begin position="3509"/>
        <end position="3644"/>
    </location>
</feature>
<accession>A0A318Y3G2</accession>
<evidence type="ECO:0000256" key="1">
    <source>
        <dbReference type="ARBA" id="ARBA00001957"/>
    </source>
</evidence>
<feature type="active site" description="Proton acceptor; for dehydratase activity" evidence="12">
    <location>
        <position position="3406"/>
    </location>
</feature>
<dbReference type="Pfam" id="PF00501">
    <property type="entry name" value="AMP-binding"/>
    <property type="match status" value="1"/>
</dbReference>
<name>A0A318Y3G2_9FIRM</name>
<evidence type="ECO:0000256" key="9">
    <source>
        <dbReference type="ARBA" id="ARBA00022737"/>
    </source>
</evidence>
<dbReference type="InterPro" id="IPR050091">
    <property type="entry name" value="PKS_NRPS_Biosynth_Enz"/>
</dbReference>
<dbReference type="InterPro" id="IPR036736">
    <property type="entry name" value="ACP-like_sf"/>
</dbReference>
<dbReference type="SMART" id="SM00822">
    <property type="entry name" value="PKS_KR"/>
    <property type="match status" value="2"/>
</dbReference>
<dbReference type="InterPro" id="IPR014030">
    <property type="entry name" value="Ketoacyl_synth_N"/>
</dbReference>
<evidence type="ECO:0000256" key="6">
    <source>
        <dbReference type="ARBA" id="ARBA00022490"/>
    </source>
</evidence>
<dbReference type="Gene3D" id="3.40.47.10">
    <property type="match status" value="3"/>
</dbReference>
<feature type="active site" description="Proton donor; for dehydratase activity" evidence="12">
    <location>
        <position position="3569"/>
    </location>
</feature>
<feature type="domain" description="Carrier" evidence="13">
    <location>
        <begin position="4853"/>
        <end position="4930"/>
    </location>
</feature>
<feature type="domain" description="Carrier" evidence="13">
    <location>
        <begin position="2537"/>
        <end position="2613"/>
    </location>
</feature>
<feature type="domain" description="Ketosynthase family 3 (KS3)" evidence="14">
    <location>
        <begin position="2661"/>
        <end position="3090"/>
    </location>
</feature>
<comment type="cofactor">
    <cofactor evidence="1">
        <name>pantetheine 4'-phosphate</name>
        <dbReference type="ChEBI" id="CHEBI:47942"/>
    </cofactor>
</comment>
<dbReference type="InterPro" id="IPR018201">
    <property type="entry name" value="Ketoacyl_synth_AS"/>
</dbReference>
<gene>
    <name evidence="16" type="ORF">LY28_02922</name>
</gene>
<dbReference type="Pfam" id="PF22621">
    <property type="entry name" value="CurL-like_PKS_C"/>
    <property type="match status" value="1"/>
</dbReference>
<feature type="region of interest" description="C-terminal hotdog fold" evidence="12">
    <location>
        <begin position="1895"/>
        <end position="2039"/>
    </location>
</feature>
<dbReference type="InterPro" id="IPR049900">
    <property type="entry name" value="PKS_mFAS_DH"/>
</dbReference>
<evidence type="ECO:0000256" key="7">
    <source>
        <dbReference type="ARBA" id="ARBA00022553"/>
    </source>
</evidence>
<feature type="domain" description="PKS/mFAS DH" evidence="15">
    <location>
        <begin position="3377"/>
        <end position="3644"/>
    </location>
</feature>
<dbReference type="InterPro" id="IPR049552">
    <property type="entry name" value="PKS_DH_N"/>
</dbReference>
<dbReference type="InterPro" id="IPR025110">
    <property type="entry name" value="AMP-bd_C"/>
</dbReference>
<dbReference type="PROSITE" id="PS00012">
    <property type="entry name" value="PHOSPHOPANTETHEINE"/>
    <property type="match status" value="2"/>
</dbReference>
<dbReference type="InterPro" id="IPR057326">
    <property type="entry name" value="KR_dom"/>
</dbReference>
<feature type="active site" description="Proton donor; for dehydratase activity" evidence="12">
    <location>
        <position position="1956"/>
    </location>
</feature>
<dbReference type="InterPro" id="IPR036291">
    <property type="entry name" value="NAD(P)-bd_dom_sf"/>
</dbReference>
<protein>
    <submittedName>
        <fullName evidence="16">Polyketide synthase PksN</fullName>
    </submittedName>
</protein>
<dbReference type="PROSITE" id="PS50075">
    <property type="entry name" value="CARRIER"/>
    <property type="match status" value="5"/>
</dbReference>
<dbReference type="Pfam" id="PF22336">
    <property type="entry name" value="RhiE-like_linker"/>
    <property type="match status" value="2"/>
</dbReference>
<dbReference type="Pfam" id="PF02801">
    <property type="entry name" value="Ketoacyl-synt_C"/>
    <property type="match status" value="3"/>
</dbReference>
<dbReference type="GO" id="GO:0004312">
    <property type="term" value="F:fatty acid synthase activity"/>
    <property type="evidence" value="ECO:0007669"/>
    <property type="project" value="TreeGrafter"/>
</dbReference>
<dbReference type="Gene3D" id="3.40.50.12780">
    <property type="entry name" value="N-terminal domain of ligase-like"/>
    <property type="match status" value="1"/>
</dbReference>
<dbReference type="GO" id="GO:0005886">
    <property type="term" value="C:plasma membrane"/>
    <property type="evidence" value="ECO:0007669"/>
    <property type="project" value="TreeGrafter"/>
</dbReference>
<evidence type="ECO:0000256" key="8">
    <source>
        <dbReference type="ARBA" id="ARBA00022679"/>
    </source>
</evidence>
<dbReference type="CDD" id="cd08953">
    <property type="entry name" value="KR_2_SDR_x"/>
    <property type="match status" value="2"/>
</dbReference>
<dbReference type="InterPro" id="IPR042099">
    <property type="entry name" value="ANL_N_sf"/>
</dbReference>
<comment type="subcellular location">
    <subcellularLocation>
        <location evidence="3">Cytoplasm</location>
    </subcellularLocation>
</comment>
<dbReference type="InterPro" id="IPR016039">
    <property type="entry name" value="Thiolase-like"/>
</dbReference>
<feature type="domain" description="Carrier" evidence="13">
    <location>
        <begin position="934"/>
        <end position="1008"/>
    </location>
</feature>
<evidence type="ECO:0000256" key="4">
    <source>
        <dbReference type="ARBA" id="ARBA00004789"/>
    </source>
</evidence>
<evidence type="ECO:0000259" key="14">
    <source>
        <dbReference type="PROSITE" id="PS52004"/>
    </source>
</evidence>
<dbReference type="InterPro" id="IPR020841">
    <property type="entry name" value="PKS_Beta-ketoAc_synthase_dom"/>
</dbReference>
<dbReference type="SMART" id="SM01294">
    <property type="entry name" value="PKS_PP_betabranch"/>
    <property type="match status" value="3"/>
</dbReference>
<dbReference type="InterPro" id="IPR020807">
    <property type="entry name" value="PKS_DH"/>
</dbReference>
<feature type="region of interest" description="N-terminal hotdog fold" evidence="12">
    <location>
        <begin position="3377"/>
        <end position="3494"/>
    </location>
</feature>
<dbReference type="Gene3D" id="3.10.129.110">
    <property type="entry name" value="Polyketide synthase dehydratase"/>
    <property type="match status" value="2"/>
</dbReference>
<dbReference type="InterPro" id="IPR049490">
    <property type="entry name" value="C883_1060-like_KR_N"/>
</dbReference>
<dbReference type="SUPFAM" id="SSF53901">
    <property type="entry name" value="Thiolase-like"/>
    <property type="match status" value="3"/>
</dbReference>
<feature type="domain" description="Ketosynthase family 3 (KS3)" evidence="14">
    <location>
        <begin position="1160"/>
        <end position="1583"/>
    </location>
</feature>
<dbReference type="CDD" id="cd00833">
    <property type="entry name" value="PKS"/>
    <property type="match status" value="3"/>
</dbReference>
<keyword evidence="11" id="KW-0511">Multifunctional enzyme</keyword>
<dbReference type="PROSITE" id="PS00455">
    <property type="entry name" value="AMP_BINDING"/>
    <property type="match status" value="1"/>
</dbReference>
<keyword evidence="9" id="KW-0677">Repeat</keyword>
<evidence type="ECO:0000256" key="2">
    <source>
        <dbReference type="ARBA" id="ARBA00003299"/>
    </source>
</evidence>
<dbReference type="SUPFAM" id="SSF51735">
    <property type="entry name" value="NAD(P)-binding Rossmann-fold domains"/>
    <property type="match status" value="3"/>
</dbReference>
<dbReference type="Pfam" id="PF13193">
    <property type="entry name" value="AMP-binding_C"/>
    <property type="match status" value="1"/>
</dbReference>
<dbReference type="InterPro" id="IPR009081">
    <property type="entry name" value="PP-bd_ACP"/>
</dbReference>
<dbReference type="SMART" id="SM00823">
    <property type="entry name" value="PKS_PP"/>
    <property type="match status" value="5"/>
</dbReference>
<dbReference type="PANTHER" id="PTHR43775:SF37">
    <property type="entry name" value="SI:DKEY-61P9.11"/>
    <property type="match status" value="1"/>
</dbReference>
<evidence type="ECO:0000259" key="15">
    <source>
        <dbReference type="PROSITE" id="PS52019"/>
    </source>
</evidence>
<dbReference type="Pfam" id="PF00550">
    <property type="entry name" value="PP-binding"/>
    <property type="match status" value="6"/>
</dbReference>
<organism evidence="16 17">
    <name type="scientific">Ruminiclostridium sufflavum DSM 19573</name>
    <dbReference type="NCBI Taxonomy" id="1121337"/>
    <lineage>
        <taxon>Bacteria</taxon>
        <taxon>Bacillati</taxon>
        <taxon>Bacillota</taxon>
        <taxon>Clostridia</taxon>
        <taxon>Eubacteriales</taxon>
        <taxon>Oscillospiraceae</taxon>
        <taxon>Ruminiclostridium</taxon>
    </lineage>
</organism>
<dbReference type="PROSITE" id="PS52004">
    <property type="entry name" value="KS3_2"/>
    <property type="match status" value="3"/>
</dbReference>
<comment type="pathway">
    <text evidence="4">Antibiotic biosynthesis; bacillaene biosynthesis.</text>
</comment>
<dbReference type="EMBL" id="QKMR01000019">
    <property type="protein sequence ID" value="PYG86581.1"/>
    <property type="molecule type" value="Genomic_DNA"/>
</dbReference>
<dbReference type="SMART" id="SM00826">
    <property type="entry name" value="PKS_DH"/>
    <property type="match status" value="1"/>
</dbReference>
<dbReference type="InterPro" id="IPR014031">
    <property type="entry name" value="Ketoacyl_synth_C"/>
</dbReference>
<dbReference type="InterPro" id="IPR006162">
    <property type="entry name" value="Ppantetheine_attach_site"/>
</dbReference>
<dbReference type="GO" id="GO:0031177">
    <property type="term" value="F:phosphopantetheine binding"/>
    <property type="evidence" value="ECO:0007669"/>
    <property type="project" value="InterPro"/>
</dbReference>
<feature type="active site" description="Proton acceptor; for dehydratase activity" evidence="12">
    <location>
        <position position="1794"/>
    </location>
</feature>
<dbReference type="CDD" id="cd05930">
    <property type="entry name" value="A_NRPS"/>
    <property type="match status" value="1"/>
</dbReference>
<feature type="domain" description="PKS/mFAS DH" evidence="15">
    <location>
        <begin position="1765"/>
        <end position="2039"/>
    </location>
</feature>
<keyword evidence="17" id="KW-1185">Reference proteome</keyword>
<dbReference type="SUPFAM" id="SSF47336">
    <property type="entry name" value="ACP-like"/>
    <property type="match status" value="6"/>
</dbReference>
<dbReference type="FunFam" id="3.40.47.10:FF:000019">
    <property type="entry name" value="Polyketide synthase type I"/>
    <property type="match status" value="2"/>
</dbReference>
<comment type="function">
    <text evidence="2">Involved in some intermediate steps for the synthesis of the antibiotic polyketide bacillaene which is involved in secondary metabolism.</text>
</comment>
<evidence type="ECO:0000313" key="16">
    <source>
        <dbReference type="EMBL" id="PYG86581.1"/>
    </source>
</evidence>
<dbReference type="InterPro" id="IPR045851">
    <property type="entry name" value="AMP-bd_C_sf"/>
</dbReference>
<evidence type="ECO:0000256" key="12">
    <source>
        <dbReference type="PROSITE-ProRule" id="PRU01363"/>
    </source>
</evidence>
<reference evidence="16 17" key="1">
    <citation type="submission" date="2018-06" db="EMBL/GenBank/DDBJ databases">
        <title>Genomic Encyclopedia of Type Strains, Phase I: the one thousand microbial genomes (KMG-I) project.</title>
        <authorList>
            <person name="Kyrpides N."/>
        </authorList>
    </citation>
    <scope>NUCLEOTIDE SEQUENCE [LARGE SCALE GENOMIC DNA]</scope>
    <source>
        <strain evidence="16 17">DSM 19573</strain>
    </source>
</reference>
<dbReference type="SUPFAM" id="SSF56801">
    <property type="entry name" value="Acetyl-CoA synthetase-like"/>
    <property type="match status" value="1"/>
</dbReference>
<dbReference type="SMART" id="SM00825">
    <property type="entry name" value="PKS_KS"/>
    <property type="match status" value="3"/>
</dbReference>
<dbReference type="RefSeq" id="WP_165835581.1">
    <property type="nucleotide sequence ID" value="NZ_QKMR01000019.1"/>
</dbReference>
<feature type="domain" description="Ketosynthase family 3 (KS3)" evidence="14">
    <location>
        <begin position="4257"/>
        <end position="4686"/>
    </location>
</feature>
<dbReference type="PANTHER" id="PTHR43775">
    <property type="entry name" value="FATTY ACID SYNTHASE"/>
    <property type="match status" value="1"/>
</dbReference>
<dbReference type="GO" id="GO:0005737">
    <property type="term" value="C:cytoplasm"/>
    <property type="evidence" value="ECO:0007669"/>
    <property type="project" value="UniProtKB-SubCell"/>
</dbReference>
<dbReference type="Gene3D" id="1.10.1240.100">
    <property type="match status" value="2"/>
</dbReference>
<keyword evidence="5" id="KW-0596">Phosphopantetheine</keyword>
<dbReference type="InterPro" id="IPR013968">
    <property type="entry name" value="PKS_KR"/>
</dbReference>
<dbReference type="Gene3D" id="3.30.300.30">
    <property type="match status" value="1"/>
</dbReference>
<evidence type="ECO:0000256" key="10">
    <source>
        <dbReference type="ARBA" id="ARBA00022857"/>
    </source>
</evidence>
<dbReference type="UniPathway" id="UPA01003"/>